<comment type="caution">
    <text evidence="5">The sequence shown here is derived from an EMBL/GenBank/DDBJ whole genome shotgun (WGS) entry which is preliminary data.</text>
</comment>
<dbReference type="SUPFAM" id="SSF46894">
    <property type="entry name" value="C-terminal effector domain of the bipartite response regulators"/>
    <property type="match status" value="1"/>
</dbReference>
<evidence type="ECO:0000259" key="4">
    <source>
        <dbReference type="PROSITE" id="PS51755"/>
    </source>
</evidence>
<keyword evidence="1 2" id="KW-0238">DNA-binding</keyword>
<dbReference type="PANTHER" id="PTHR36842">
    <property type="entry name" value="PROTEIN TOLB HOMOLOG"/>
    <property type="match status" value="1"/>
</dbReference>
<dbReference type="Pfam" id="PF00486">
    <property type="entry name" value="Trans_reg_C"/>
    <property type="match status" value="1"/>
</dbReference>
<dbReference type="AlphaFoldDB" id="A0A167GPG8"/>
<proteinExistence type="predicted"/>
<dbReference type="InterPro" id="IPR016032">
    <property type="entry name" value="Sig_transdc_resp-reg_C-effctor"/>
</dbReference>
<dbReference type="Gene3D" id="1.10.10.10">
    <property type="entry name" value="Winged helix-like DNA-binding domain superfamily/Winged helix DNA-binding domain"/>
    <property type="match status" value="1"/>
</dbReference>
<dbReference type="SUPFAM" id="SSF69304">
    <property type="entry name" value="Tricorn protease N-terminal domain"/>
    <property type="match status" value="1"/>
</dbReference>
<dbReference type="RefSeq" id="WP_063359949.1">
    <property type="nucleotide sequence ID" value="NZ_AUXZ01000002.1"/>
</dbReference>
<dbReference type="SMART" id="SM00862">
    <property type="entry name" value="Trans_reg_C"/>
    <property type="match status" value="1"/>
</dbReference>
<accession>A0A167GPG8</accession>
<dbReference type="EMBL" id="AUXZ01000002">
    <property type="protein sequence ID" value="KZN56256.1"/>
    <property type="molecule type" value="Genomic_DNA"/>
</dbReference>
<keyword evidence="3" id="KW-1133">Transmembrane helix</keyword>
<evidence type="ECO:0000256" key="1">
    <source>
        <dbReference type="ARBA" id="ARBA00023125"/>
    </source>
</evidence>
<evidence type="ECO:0000313" key="6">
    <source>
        <dbReference type="Proteomes" id="UP000076503"/>
    </source>
</evidence>
<dbReference type="OrthoDB" id="5900874at2"/>
<dbReference type="PATRIC" id="fig|1365251.3.peg.132"/>
<dbReference type="Gene3D" id="2.120.10.30">
    <property type="entry name" value="TolB, C-terminal domain"/>
    <property type="match status" value="2"/>
</dbReference>
<dbReference type="SUPFAM" id="SSF82171">
    <property type="entry name" value="DPP6 N-terminal domain-like"/>
    <property type="match status" value="1"/>
</dbReference>
<keyword evidence="3" id="KW-0812">Transmembrane</keyword>
<gene>
    <name evidence="5" type="ORF">N476_06420</name>
</gene>
<dbReference type="GO" id="GO:0003677">
    <property type="term" value="F:DNA binding"/>
    <property type="evidence" value="ECO:0007669"/>
    <property type="project" value="UniProtKB-UniRule"/>
</dbReference>
<evidence type="ECO:0000313" key="5">
    <source>
        <dbReference type="EMBL" id="KZN56256.1"/>
    </source>
</evidence>
<evidence type="ECO:0000256" key="2">
    <source>
        <dbReference type="PROSITE-ProRule" id="PRU01091"/>
    </source>
</evidence>
<dbReference type="CDD" id="cd00383">
    <property type="entry name" value="trans_reg_C"/>
    <property type="match status" value="1"/>
</dbReference>
<dbReference type="InterPro" id="IPR001867">
    <property type="entry name" value="OmpR/PhoB-type_DNA-bd"/>
</dbReference>
<organism evidence="5 6">
    <name type="scientific">Pseudoalteromonas luteoviolacea H33</name>
    <dbReference type="NCBI Taxonomy" id="1365251"/>
    <lineage>
        <taxon>Bacteria</taxon>
        <taxon>Pseudomonadati</taxon>
        <taxon>Pseudomonadota</taxon>
        <taxon>Gammaproteobacteria</taxon>
        <taxon>Alteromonadales</taxon>
        <taxon>Pseudoalteromonadaceae</taxon>
        <taxon>Pseudoalteromonas</taxon>
    </lineage>
</organism>
<dbReference type="InterPro" id="IPR036388">
    <property type="entry name" value="WH-like_DNA-bd_sf"/>
</dbReference>
<sequence>MQKDSIRASLGEFVIDLGQSLLFLKGEEVSVEPKVMELLLYLYDCRGRYVTVEELHDHVWADRVVTDTAVRGTVKKLRVILADDDLNNPKYIKSVAKRGYKLVCETKVLFDEDEHPPTSSTETSSASLRPNSLIKENIKPQKKSFLLMLSSLFFILLAASFLASKYIYNDTHLVGKEHLTEFKGEKKSIAISSDGRFIAFVGRYGENGLSQVYLLDKQEGVTRQLTKSASNAHFVSFAQNDKVLVFSDIVTGASALKLLPLTVSDPESAMVTLLDNKFLIGRVASGRVPSEILVQLADDAESALMLYAMDLESLNLSRLMTPTHSGGYILSGAVSPDKQRLMTIAGESSKYQLIIHDFTTQLDRVLSEQNRRIDDVVWMNDEEALFLDTDGLHIINVKTAESKLVHENPGDLITNLAASKNGHVVAIKKSQERANRLYIERSLNGSGDVNRVINTVPEITSMVFDPQDQQMRWVRVKKNDVNYVGYFNINNDEISTYYKTSEPLEILDVAQDNQHILVKENHRLGLLNIHTETLLYLTADSSVSSDAVFFQDGKYVLFGVKIAGEWEIQKYDVNKATTEVFLRYFRSIRPTNDNFVVADSAGDLYYLDSLQSVAEPLGYQISYEFITRWHVKQNTVIWTDFDYLKSYIHSVDVETKEHVVIEDLFYSMYPRISANKSGEHVVYLSVQINDSAIQQLFFD</sequence>
<feature type="DNA-binding region" description="OmpR/PhoB-type" evidence="2">
    <location>
        <begin position="5"/>
        <end position="104"/>
    </location>
</feature>
<keyword evidence="3" id="KW-0472">Membrane</keyword>
<dbReference type="Proteomes" id="UP000076503">
    <property type="component" value="Unassembled WGS sequence"/>
</dbReference>
<reference evidence="5 6" key="1">
    <citation type="submission" date="2013-07" db="EMBL/GenBank/DDBJ databases">
        <title>Comparative Genomic and Metabolomic Analysis of Twelve Strains of Pseudoalteromonas luteoviolacea.</title>
        <authorList>
            <person name="Vynne N.G."/>
            <person name="Mansson M."/>
            <person name="Gram L."/>
        </authorList>
    </citation>
    <scope>NUCLEOTIDE SEQUENCE [LARGE SCALE GENOMIC DNA]</scope>
    <source>
        <strain evidence="5 6">H33</strain>
    </source>
</reference>
<feature type="transmembrane region" description="Helical" evidence="3">
    <location>
        <begin position="145"/>
        <end position="168"/>
    </location>
</feature>
<evidence type="ECO:0000256" key="3">
    <source>
        <dbReference type="SAM" id="Phobius"/>
    </source>
</evidence>
<dbReference type="GO" id="GO:0006355">
    <property type="term" value="P:regulation of DNA-templated transcription"/>
    <property type="evidence" value="ECO:0007669"/>
    <property type="project" value="InterPro"/>
</dbReference>
<name>A0A167GPG8_9GAMM</name>
<protein>
    <recommendedName>
        <fullName evidence="4">OmpR/PhoB-type domain-containing protein</fullName>
    </recommendedName>
</protein>
<dbReference type="GO" id="GO:0000160">
    <property type="term" value="P:phosphorelay signal transduction system"/>
    <property type="evidence" value="ECO:0007669"/>
    <property type="project" value="InterPro"/>
</dbReference>
<dbReference type="PANTHER" id="PTHR36842:SF1">
    <property type="entry name" value="PROTEIN TOLB"/>
    <property type="match status" value="1"/>
</dbReference>
<dbReference type="PROSITE" id="PS51755">
    <property type="entry name" value="OMPR_PHOB"/>
    <property type="match status" value="1"/>
</dbReference>
<dbReference type="InterPro" id="IPR011042">
    <property type="entry name" value="6-blade_b-propeller_TolB-like"/>
</dbReference>
<feature type="domain" description="OmpR/PhoB-type" evidence="4">
    <location>
        <begin position="5"/>
        <end position="104"/>
    </location>
</feature>